<dbReference type="InterPro" id="IPR026992">
    <property type="entry name" value="DIOX_N"/>
</dbReference>
<proteinExistence type="evidence at transcript level"/>
<keyword evidence="4" id="KW-0560">Oxidoreductase</keyword>
<keyword evidence="6" id="KW-0223">Dioxygenase</keyword>
<dbReference type="InterPro" id="IPR050295">
    <property type="entry name" value="Plant_2OG-oxidoreductases"/>
</dbReference>
<dbReference type="FunFam" id="2.60.120.330:FF:000079">
    <property type="entry name" value="Protein SRG1"/>
    <property type="match status" value="1"/>
</dbReference>
<dbReference type="PRINTS" id="PR00682">
    <property type="entry name" value="IPNSYNTHASE"/>
</dbReference>
<organism evidence="6">
    <name type="scientific">Pohlia nutans</name>
    <dbReference type="NCBI Taxonomy" id="140635"/>
    <lineage>
        <taxon>Eukaryota</taxon>
        <taxon>Viridiplantae</taxon>
        <taxon>Streptophyta</taxon>
        <taxon>Embryophyta</taxon>
        <taxon>Bryophyta</taxon>
        <taxon>Bryophytina</taxon>
        <taxon>Bryopsida</taxon>
        <taxon>Bryidae</taxon>
        <taxon>Bryanae</taxon>
        <taxon>Bryales</taxon>
        <taxon>Mniaceae</taxon>
        <taxon>Pohlia</taxon>
    </lineage>
</organism>
<keyword evidence="2 4" id="KW-0479">Metal-binding</keyword>
<sequence>MTIVDANLRVQALVEQGLTEVPKQFLHKVKEPLISDVSATEQVPVIDLAGWPNSNREKIIQEVGEVFETWGLFQIINHGVPLELLERTKESAKLFFAKPAEEKMKYANKLPREGETAVPEGYGSKLGTNETTSWNWRDFFEHHTFPLSRRNPLVWPAEPEFYRPTIEEYGGEIKQLAETLLSILSEHLKLHPTRLQEAIGVSGVYQNINFGCYPPCPQPDNVIGLLSHSDYGALTILWQNEVPGLQVRQNGTWVMVPPPAPGALIVNAGDTLEILSNGRYKSAEHRVVTNPHRTRISSAAFYDPAPEAVISPLPELVSHGNTTKYKPVVHGAYVGALYSTGLNGKEILENYKTDVEQPLEP</sequence>
<evidence type="ECO:0000256" key="4">
    <source>
        <dbReference type="RuleBase" id="RU003682"/>
    </source>
</evidence>
<dbReference type="GO" id="GO:0051213">
    <property type="term" value="F:dioxygenase activity"/>
    <property type="evidence" value="ECO:0007669"/>
    <property type="project" value="UniProtKB-KW"/>
</dbReference>
<dbReference type="AlphaFoldDB" id="A0A4P8JJR7"/>
<dbReference type="PROSITE" id="PS51471">
    <property type="entry name" value="FE2OG_OXY"/>
    <property type="match status" value="1"/>
</dbReference>
<name>A0A4P8JJR7_9BRYO</name>
<evidence type="ECO:0000256" key="3">
    <source>
        <dbReference type="ARBA" id="ARBA00023004"/>
    </source>
</evidence>
<evidence type="ECO:0000256" key="1">
    <source>
        <dbReference type="ARBA" id="ARBA00008056"/>
    </source>
</evidence>
<dbReference type="PANTHER" id="PTHR47991">
    <property type="entry name" value="OXOGLUTARATE/IRON-DEPENDENT DIOXYGENASE"/>
    <property type="match status" value="1"/>
</dbReference>
<keyword evidence="3 4" id="KW-0408">Iron</keyword>
<reference evidence="6" key="1">
    <citation type="submission" date="2018-10" db="EMBL/GenBank/DDBJ databases">
        <title>Transcriptome sequencing and physiological analysis of Pohlia nutans under salt stress reveal the important roles of ROS-scavenging system.</title>
        <authorList>
            <person name="Zhang W."/>
            <person name="Liu S."/>
            <person name="Li C."/>
            <person name="Zhang P."/>
            <person name="Zhang P."/>
        </authorList>
    </citation>
    <scope>NUCLEOTIDE SEQUENCE</scope>
    <source>
        <strain evidence="6">Antarctic Moss No.L</strain>
    </source>
</reference>
<dbReference type="InterPro" id="IPR005123">
    <property type="entry name" value="Oxoglu/Fe-dep_dioxygenase_dom"/>
</dbReference>
<dbReference type="GO" id="GO:0046872">
    <property type="term" value="F:metal ion binding"/>
    <property type="evidence" value="ECO:0007669"/>
    <property type="project" value="UniProtKB-KW"/>
</dbReference>
<feature type="domain" description="Fe2OG dioxygenase" evidence="5">
    <location>
        <begin position="203"/>
        <end position="304"/>
    </location>
</feature>
<dbReference type="Pfam" id="PF14226">
    <property type="entry name" value="DIOX_N"/>
    <property type="match status" value="1"/>
</dbReference>
<dbReference type="SUPFAM" id="SSF51197">
    <property type="entry name" value="Clavaminate synthase-like"/>
    <property type="match status" value="1"/>
</dbReference>
<protein>
    <submittedName>
        <fullName evidence="6">Leucoanthocyanidin dioxygenase</fullName>
    </submittedName>
</protein>
<accession>A0A4P8JJR7</accession>
<comment type="similarity">
    <text evidence="1 4">Belongs to the iron/ascorbate-dependent oxidoreductase family.</text>
</comment>
<dbReference type="Gene3D" id="2.60.120.330">
    <property type="entry name" value="B-lactam Antibiotic, Isopenicillin N Synthase, Chain"/>
    <property type="match status" value="1"/>
</dbReference>
<dbReference type="EMBL" id="MK036761">
    <property type="protein sequence ID" value="QCP71065.1"/>
    <property type="molecule type" value="mRNA"/>
</dbReference>
<dbReference type="SMR" id="A0A4P8JJR7"/>
<evidence type="ECO:0000259" key="5">
    <source>
        <dbReference type="PROSITE" id="PS51471"/>
    </source>
</evidence>
<dbReference type="InterPro" id="IPR027443">
    <property type="entry name" value="IPNS-like_sf"/>
</dbReference>
<evidence type="ECO:0000256" key="2">
    <source>
        <dbReference type="ARBA" id="ARBA00022723"/>
    </source>
</evidence>
<dbReference type="InterPro" id="IPR044861">
    <property type="entry name" value="IPNS-like_FE2OG_OXY"/>
</dbReference>
<evidence type="ECO:0000313" key="6">
    <source>
        <dbReference type="EMBL" id="QCP71065.1"/>
    </source>
</evidence>
<dbReference type="Pfam" id="PF03171">
    <property type="entry name" value="2OG-FeII_Oxy"/>
    <property type="match status" value="1"/>
</dbReference>